<gene>
    <name evidence="1" type="ORF">IM787_15250</name>
</gene>
<dbReference type="EMBL" id="JADDIV010000004">
    <property type="protein sequence ID" value="MBE7368918.1"/>
    <property type="molecule type" value="Genomic_DNA"/>
</dbReference>
<dbReference type="RefSeq" id="WP_193677532.1">
    <property type="nucleotide sequence ID" value="NZ_JADDIV010000004.1"/>
</dbReference>
<evidence type="ECO:0000313" key="2">
    <source>
        <dbReference type="Proteomes" id="UP000806285"/>
    </source>
</evidence>
<protein>
    <submittedName>
        <fullName evidence="1">DUF1439 domain-containing protein</fullName>
    </submittedName>
</protein>
<evidence type="ECO:0000313" key="1">
    <source>
        <dbReference type="EMBL" id="MBE7368918.1"/>
    </source>
</evidence>
<accession>A0ABR9S5W7</accession>
<keyword evidence="2" id="KW-1185">Reference proteome</keyword>
<comment type="caution">
    <text evidence="1">The sequence shown here is derived from an EMBL/GenBank/DDBJ whole genome shotgun (WGS) entry which is preliminary data.</text>
</comment>
<reference evidence="1 2" key="1">
    <citation type="submission" date="2020-10" db="EMBL/GenBank/DDBJ databases">
        <title>Ramlibacter sp. HM2 16S ribosomal RNA gene Genome sequencing and assembly.</title>
        <authorList>
            <person name="Kang M."/>
        </authorList>
    </citation>
    <scope>NUCLEOTIDE SEQUENCE [LARGE SCALE GENOMIC DNA]</scope>
    <source>
        <strain evidence="1 2">HM2</strain>
    </source>
</reference>
<proteinExistence type="predicted"/>
<name>A0ABR9S5W7_9BURK</name>
<organism evidence="1 2">
    <name type="scientific">Ramlibacter pallidus</name>
    <dbReference type="NCBI Taxonomy" id="2780087"/>
    <lineage>
        <taxon>Bacteria</taxon>
        <taxon>Pseudomonadati</taxon>
        <taxon>Pseudomonadota</taxon>
        <taxon>Betaproteobacteria</taxon>
        <taxon>Burkholderiales</taxon>
        <taxon>Comamonadaceae</taxon>
        <taxon>Ramlibacter</taxon>
    </lineage>
</organism>
<dbReference type="Proteomes" id="UP000806285">
    <property type="component" value="Unassembled WGS sequence"/>
</dbReference>
<sequence>MAARAAPTLPRRKIPASQLLEALSARFPLRFALPGWVELEVGAPALLLLARRNKLGAVLQLEAKAPTLRDPAAGEVDVLFALRYEPTDRTVRAHQPEAHRVHVPGLGQDATYAIENATRALLSRMRGDVVLHRFTDRELALPDVMGFEPGNLIVLEDGLDIEFVPKQRP</sequence>